<evidence type="ECO:0000256" key="3">
    <source>
        <dbReference type="ARBA" id="ARBA00022723"/>
    </source>
</evidence>
<evidence type="ECO:0000313" key="11">
    <source>
        <dbReference type="Proteomes" id="UP001064933"/>
    </source>
</evidence>
<feature type="signal peptide" evidence="8">
    <location>
        <begin position="1"/>
        <end position="27"/>
    </location>
</feature>
<dbReference type="InterPro" id="IPR036369">
    <property type="entry name" value="HIPIP_sf"/>
</dbReference>
<proteinExistence type="inferred from homology"/>
<keyword evidence="4 7" id="KW-0249">Electron transport</keyword>
<sequence>MNSRRQFIRLVPLAGAGLLIGPAWSQAMVDEKDPTATSLAYHADASKVDKAKQPKYVAGAACANCALYQGKAGAAAGPCPIFAGKQVAAKGWCSAYVKKA</sequence>
<dbReference type="PROSITE" id="PS51318">
    <property type="entry name" value="TAT"/>
    <property type="match status" value="1"/>
</dbReference>
<reference evidence="10" key="1">
    <citation type="submission" date="2022-10" db="EMBL/GenBank/DDBJ databases">
        <title>Characterization and whole genome sequencing of a new Roseateles species, isolated from fresh water.</title>
        <authorList>
            <person name="Guliayeva D.Y."/>
            <person name="Akhremchuk A.E."/>
            <person name="Sikolenko M.A."/>
            <person name="Valentovich L.N."/>
            <person name="Sidarenka A.V."/>
        </authorList>
    </citation>
    <scope>NUCLEOTIDE SEQUENCE</scope>
    <source>
        <strain evidence="10">BIM B-1768</strain>
    </source>
</reference>
<dbReference type="SUPFAM" id="SSF57652">
    <property type="entry name" value="HIPIP (high potential iron protein)"/>
    <property type="match status" value="1"/>
</dbReference>
<keyword evidence="6 7" id="KW-0411">Iron-sulfur</keyword>
<evidence type="ECO:0000256" key="2">
    <source>
        <dbReference type="ARBA" id="ARBA00022485"/>
    </source>
</evidence>
<feature type="chain" id="PRO_5046132919" description="High-potential iron-sulfur protein" evidence="8">
    <location>
        <begin position="28"/>
        <end position="100"/>
    </location>
</feature>
<dbReference type="PROSITE" id="PS51373">
    <property type="entry name" value="HIPIP"/>
    <property type="match status" value="1"/>
</dbReference>
<evidence type="ECO:0000256" key="6">
    <source>
        <dbReference type="ARBA" id="ARBA00023014"/>
    </source>
</evidence>
<evidence type="ECO:0000256" key="8">
    <source>
        <dbReference type="SAM" id="SignalP"/>
    </source>
</evidence>
<dbReference type="InterPro" id="IPR000170">
    <property type="entry name" value="High_potential_FeS_prot"/>
</dbReference>
<dbReference type="EMBL" id="CP104562">
    <property type="protein sequence ID" value="UXH78572.1"/>
    <property type="molecule type" value="Genomic_DNA"/>
</dbReference>
<comment type="subunit">
    <text evidence="7">Homodimer.</text>
</comment>
<feature type="domain" description="High potential iron-sulfur proteins family profile" evidence="9">
    <location>
        <begin position="23"/>
        <end position="100"/>
    </location>
</feature>
<name>A0ABY6B0U8_9BURK</name>
<comment type="similarity">
    <text evidence="7">Belongs to the high-potential iron-sulfur protein (HiPIP) family.</text>
</comment>
<evidence type="ECO:0000256" key="7">
    <source>
        <dbReference type="RuleBase" id="RU000620"/>
    </source>
</evidence>
<accession>A0ABY6B0U8</accession>
<keyword evidence="8" id="KW-0732">Signal</keyword>
<keyword evidence="3 7" id="KW-0479">Metal-binding</keyword>
<evidence type="ECO:0000256" key="1">
    <source>
        <dbReference type="ARBA" id="ARBA00022448"/>
    </source>
</evidence>
<dbReference type="RefSeq" id="WP_261758398.1">
    <property type="nucleotide sequence ID" value="NZ_CP104562.2"/>
</dbReference>
<dbReference type="Pfam" id="PF01355">
    <property type="entry name" value="HIPIP"/>
    <property type="match status" value="1"/>
</dbReference>
<dbReference type="Proteomes" id="UP001064933">
    <property type="component" value="Chromosome"/>
</dbReference>
<keyword evidence="5 7" id="KW-0408">Iron</keyword>
<comment type="function">
    <text evidence="7">Specific class of high-redox-potential 4Fe-4S ferredoxins. Functions in anaerobic electron transport in most purple and in some other photosynthetic bacteria and in at least one genus (Paracoccus) of halophilic, denitrifying bacteria.</text>
</comment>
<organism evidence="10 11">
    <name type="scientific">Roseateles amylovorans</name>
    <dbReference type="NCBI Taxonomy" id="2978473"/>
    <lineage>
        <taxon>Bacteria</taxon>
        <taxon>Pseudomonadati</taxon>
        <taxon>Pseudomonadota</taxon>
        <taxon>Betaproteobacteria</taxon>
        <taxon>Burkholderiales</taxon>
        <taxon>Sphaerotilaceae</taxon>
        <taxon>Roseateles</taxon>
    </lineage>
</organism>
<evidence type="ECO:0000256" key="4">
    <source>
        <dbReference type="ARBA" id="ARBA00022982"/>
    </source>
</evidence>
<evidence type="ECO:0000313" key="10">
    <source>
        <dbReference type="EMBL" id="UXH78572.1"/>
    </source>
</evidence>
<keyword evidence="1 7" id="KW-0813">Transport</keyword>
<protein>
    <recommendedName>
        <fullName evidence="7">High-potential iron-sulfur protein</fullName>
        <shortName evidence="7">HiPIP</shortName>
    </recommendedName>
</protein>
<dbReference type="Gene3D" id="4.10.490.10">
    <property type="entry name" value="High potential iron-sulphur protein"/>
    <property type="match status" value="1"/>
</dbReference>
<gene>
    <name evidence="10" type="ORF">N4261_01135</name>
</gene>
<keyword evidence="2 7" id="KW-0004">4Fe-4S</keyword>
<dbReference type="InterPro" id="IPR006311">
    <property type="entry name" value="TAT_signal"/>
</dbReference>
<evidence type="ECO:0000259" key="9">
    <source>
        <dbReference type="PROSITE" id="PS51373"/>
    </source>
</evidence>
<keyword evidence="11" id="KW-1185">Reference proteome</keyword>
<evidence type="ECO:0000256" key="5">
    <source>
        <dbReference type="ARBA" id="ARBA00023004"/>
    </source>
</evidence>